<accession>A0A199USB7</accession>
<dbReference type="Proteomes" id="UP000092600">
    <property type="component" value="Unassembled WGS sequence"/>
</dbReference>
<sequence>MRGERSAIRTDTLRDGVQLHVLVLLPVEDAGQYLLEESPCADCAVHCCCDTIALSSCKNCAHVFRTLWKDKD</sequence>
<evidence type="ECO:0000313" key="2">
    <source>
        <dbReference type="Proteomes" id="UP000092600"/>
    </source>
</evidence>
<proteinExistence type="predicted"/>
<evidence type="ECO:0000313" key="1">
    <source>
        <dbReference type="EMBL" id="OAY67525.1"/>
    </source>
</evidence>
<comment type="caution">
    <text evidence="1">The sequence shown here is derived from an EMBL/GenBank/DDBJ whole genome shotgun (WGS) entry which is preliminary data.</text>
</comment>
<dbReference type="AlphaFoldDB" id="A0A199USB7"/>
<feature type="non-terminal residue" evidence="1">
    <location>
        <position position="72"/>
    </location>
</feature>
<dbReference type="EMBL" id="LSRQ01005506">
    <property type="protein sequence ID" value="OAY67525.1"/>
    <property type="molecule type" value="Genomic_DNA"/>
</dbReference>
<organism evidence="1 2">
    <name type="scientific">Ananas comosus</name>
    <name type="common">Pineapple</name>
    <name type="synonym">Ananas ananas</name>
    <dbReference type="NCBI Taxonomy" id="4615"/>
    <lineage>
        <taxon>Eukaryota</taxon>
        <taxon>Viridiplantae</taxon>
        <taxon>Streptophyta</taxon>
        <taxon>Embryophyta</taxon>
        <taxon>Tracheophyta</taxon>
        <taxon>Spermatophyta</taxon>
        <taxon>Magnoliopsida</taxon>
        <taxon>Liliopsida</taxon>
        <taxon>Poales</taxon>
        <taxon>Bromeliaceae</taxon>
        <taxon>Bromelioideae</taxon>
        <taxon>Ananas</taxon>
    </lineage>
</organism>
<name>A0A199USB7_ANACO</name>
<gene>
    <name evidence="1" type="ORF">ACMD2_22747</name>
</gene>
<reference evidence="1 2" key="1">
    <citation type="journal article" date="2016" name="DNA Res.">
        <title>The draft genome of MD-2 pineapple using hybrid error correction of long reads.</title>
        <authorList>
            <person name="Redwan R.M."/>
            <person name="Saidin A."/>
            <person name="Kumar S.V."/>
        </authorList>
    </citation>
    <scope>NUCLEOTIDE SEQUENCE [LARGE SCALE GENOMIC DNA]</scope>
    <source>
        <strain evidence="2">cv. MD2</strain>
        <tissue evidence="1">Leaf</tissue>
    </source>
</reference>
<protein>
    <submittedName>
        <fullName evidence="1">Uncharacterized protein</fullName>
    </submittedName>
</protein>